<feature type="domain" description="Glutamine amidotransferase" evidence="1">
    <location>
        <begin position="36"/>
        <end position="186"/>
    </location>
</feature>
<keyword evidence="2" id="KW-0808">Transferase</keyword>
<dbReference type="PANTHER" id="PTHR42695">
    <property type="entry name" value="GLUTAMINE AMIDOTRANSFERASE YLR126C-RELATED"/>
    <property type="match status" value="1"/>
</dbReference>
<dbReference type="CDD" id="cd01741">
    <property type="entry name" value="GATase1_1"/>
    <property type="match status" value="1"/>
</dbReference>
<sequence length="253" mass="26932">MTAPRLLLIQPDPADPPGPLGEWLVRAGANLDVRIPPEESLPDTLDDHDGVVCLGGGMNAEDDARHPWLAGLRSLLSSAAARDVPTLCVCLGAQLLAVATGGSVAPGHDGPEVGPSLVAKKDAAWMDPLCADLPLMQDVFQFHSDEIAQLPSRAVLLASSPRYPNQAYRIGRRVYGLQFHIETTPEVVRSWAANSRTKADAVRDSAFDDGTLARVHADIAETWEPFVGRFVDLAAGRLAPAEVRASSLPIVDG</sequence>
<organism evidence="2 3">
    <name type="scientific">Saccharomonospora piscinae</name>
    <dbReference type="NCBI Taxonomy" id="687388"/>
    <lineage>
        <taxon>Bacteria</taxon>
        <taxon>Bacillati</taxon>
        <taxon>Actinomycetota</taxon>
        <taxon>Actinomycetes</taxon>
        <taxon>Pseudonocardiales</taxon>
        <taxon>Pseudonocardiaceae</taxon>
        <taxon>Saccharomonospora</taxon>
    </lineage>
</organism>
<dbReference type="GO" id="GO:0005829">
    <property type="term" value="C:cytosol"/>
    <property type="evidence" value="ECO:0007669"/>
    <property type="project" value="TreeGrafter"/>
</dbReference>
<dbReference type="SUPFAM" id="SSF52317">
    <property type="entry name" value="Class I glutamine amidotransferase-like"/>
    <property type="match status" value="1"/>
</dbReference>
<comment type="caution">
    <text evidence="2">The sequence shown here is derived from an EMBL/GenBank/DDBJ whole genome shotgun (WGS) entry which is preliminary data.</text>
</comment>
<dbReference type="Gene3D" id="3.40.50.880">
    <property type="match status" value="1"/>
</dbReference>
<keyword evidence="2" id="KW-0315">Glutamine amidotransferase</keyword>
<evidence type="ECO:0000313" key="2">
    <source>
        <dbReference type="EMBL" id="OQO89785.1"/>
    </source>
</evidence>
<keyword evidence="3" id="KW-1185">Reference proteome</keyword>
<reference evidence="2 3" key="1">
    <citation type="submission" date="2017-02" db="EMBL/GenBank/DDBJ databases">
        <title>Draft genome of Saccharomonospora sp. 154.</title>
        <authorList>
            <person name="Alonso-Carmona G.S."/>
            <person name="De La Haba R."/>
            <person name="Vera-Gargallo B."/>
            <person name="Sandoval-Trujillo A.H."/>
            <person name="Ramirez-Duran N."/>
            <person name="Ventosa A."/>
        </authorList>
    </citation>
    <scope>NUCLEOTIDE SEQUENCE [LARGE SCALE GENOMIC DNA]</scope>
    <source>
        <strain evidence="2 3">LRS4.154</strain>
    </source>
</reference>
<dbReference type="PANTHER" id="PTHR42695:SF5">
    <property type="entry name" value="GLUTAMINE AMIDOTRANSFERASE YLR126C-RELATED"/>
    <property type="match status" value="1"/>
</dbReference>
<protein>
    <submittedName>
        <fullName evidence="2">Glutamine amidotransferase</fullName>
    </submittedName>
</protein>
<dbReference type="RefSeq" id="WP_081193900.1">
    <property type="nucleotide sequence ID" value="NZ_MWIH01000008.1"/>
</dbReference>
<dbReference type="InterPro" id="IPR017926">
    <property type="entry name" value="GATASE"/>
</dbReference>
<dbReference type="Proteomes" id="UP000192591">
    <property type="component" value="Unassembled WGS sequence"/>
</dbReference>
<evidence type="ECO:0000313" key="3">
    <source>
        <dbReference type="Proteomes" id="UP000192591"/>
    </source>
</evidence>
<dbReference type="GO" id="GO:0016740">
    <property type="term" value="F:transferase activity"/>
    <property type="evidence" value="ECO:0007669"/>
    <property type="project" value="UniProtKB-KW"/>
</dbReference>
<dbReference type="EMBL" id="MWIH01000008">
    <property type="protein sequence ID" value="OQO89785.1"/>
    <property type="molecule type" value="Genomic_DNA"/>
</dbReference>
<dbReference type="AlphaFoldDB" id="A0A1V8ZY01"/>
<name>A0A1V8ZY01_SACPI</name>
<dbReference type="InterPro" id="IPR044992">
    <property type="entry name" value="ChyE-like"/>
</dbReference>
<proteinExistence type="predicted"/>
<dbReference type="PROSITE" id="PS51273">
    <property type="entry name" value="GATASE_TYPE_1"/>
    <property type="match status" value="1"/>
</dbReference>
<evidence type="ECO:0000259" key="1">
    <source>
        <dbReference type="Pfam" id="PF00117"/>
    </source>
</evidence>
<gene>
    <name evidence="2" type="ORF">B1813_18115</name>
</gene>
<dbReference type="Pfam" id="PF00117">
    <property type="entry name" value="GATase"/>
    <property type="match status" value="1"/>
</dbReference>
<accession>A0A1V8ZY01</accession>
<dbReference type="InterPro" id="IPR029062">
    <property type="entry name" value="Class_I_gatase-like"/>
</dbReference>
<dbReference type="STRING" id="1962155.B1813_18115"/>